<name>A0A816JQQ9_BRANA</name>
<accession>A0A816JQQ9</accession>
<feature type="compositionally biased region" description="Basic and acidic residues" evidence="1">
    <location>
        <begin position="95"/>
        <end position="113"/>
    </location>
</feature>
<gene>
    <name evidence="2" type="ORF">DARMORV10_C04P41120.1</name>
</gene>
<feature type="region of interest" description="Disordered" evidence="1">
    <location>
        <begin position="87"/>
        <end position="120"/>
    </location>
</feature>
<feature type="region of interest" description="Disordered" evidence="1">
    <location>
        <begin position="15"/>
        <end position="35"/>
    </location>
</feature>
<dbReference type="Proteomes" id="UP001295469">
    <property type="component" value="Chromosome C04"/>
</dbReference>
<proteinExistence type="predicted"/>
<protein>
    <submittedName>
        <fullName evidence="2">(rape) hypothetical protein</fullName>
    </submittedName>
</protein>
<evidence type="ECO:0000256" key="1">
    <source>
        <dbReference type="SAM" id="MobiDB-lite"/>
    </source>
</evidence>
<sequence>MNEVTALGCATCRLSHQGRKGPKTTESFLTPRQPLPSRTEVKLVLLLNRGTGGTIPTPTLPMETQTRNALRLQHLADRRWTRIFSAAETNPGSHQEQHLKQGRDSARDHNEQRGKKKRKWEEGPSGALWCRYAPGRKIWFWVLGQYLTRHQNTQFVVIASPTTH</sequence>
<reference evidence="2" key="1">
    <citation type="submission" date="2021-01" db="EMBL/GenBank/DDBJ databases">
        <authorList>
            <consortium name="Genoscope - CEA"/>
            <person name="William W."/>
        </authorList>
    </citation>
    <scope>NUCLEOTIDE SEQUENCE</scope>
</reference>
<organism evidence="2">
    <name type="scientific">Brassica napus</name>
    <name type="common">Rape</name>
    <dbReference type="NCBI Taxonomy" id="3708"/>
    <lineage>
        <taxon>Eukaryota</taxon>
        <taxon>Viridiplantae</taxon>
        <taxon>Streptophyta</taxon>
        <taxon>Embryophyta</taxon>
        <taxon>Tracheophyta</taxon>
        <taxon>Spermatophyta</taxon>
        <taxon>Magnoliopsida</taxon>
        <taxon>eudicotyledons</taxon>
        <taxon>Gunneridae</taxon>
        <taxon>Pentapetalae</taxon>
        <taxon>rosids</taxon>
        <taxon>malvids</taxon>
        <taxon>Brassicales</taxon>
        <taxon>Brassicaceae</taxon>
        <taxon>Brassiceae</taxon>
        <taxon>Brassica</taxon>
    </lineage>
</organism>
<dbReference type="EMBL" id="HG994368">
    <property type="protein sequence ID" value="CAF1855965.1"/>
    <property type="molecule type" value="Genomic_DNA"/>
</dbReference>
<evidence type="ECO:0000313" key="2">
    <source>
        <dbReference type="EMBL" id="CAF1855965.1"/>
    </source>
</evidence>
<dbReference type="AlphaFoldDB" id="A0A816JQQ9"/>